<keyword evidence="5 6" id="KW-0472">Membrane</keyword>
<comment type="subcellular location">
    <subcellularLocation>
        <location evidence="1">Cell membrane</location>
        <topology evidence="1">Multi-pass membrane protein</topology>
    </subcellularLocation>
</comment>
<evidence type="ECO:0000256" key="5">
    <source>
        <dbReference type="ARBA" id="ARBA00023136"/>
    </source>
</evidence>
<dbReference type="PANTHER" id="PTHR30213:SF0">
    <property type="entry name" value="UPF0761 MEMBRANE PROTEIN YIHY"/>
    <property type="match status" value="1"/>
</dbReference>
<evidence type="ECO:0000256" key="6">
    <source>
        <dbReference type="SAM" id="Phobius"/>
    </source>
</evidence>
<dbReference type="Proteomes" id="UP001314241">
    <property type="component" value="Unassembled WGS sequence"/>
</dbReference>
<protein>
    <submittedName>
        <fullName evidence="7">BrkB/YihY/UPF0761 family (Not an RNase) (BrkB)</fullName>
    </submittedName>
</protein>
<evidence type="ECO:0000256" key="3">
    <source>
        <dbReference type="ARBA" id="ARBA00022692"/>
    </source>
</evidence>
<reference evidence="7 8" key="1">
    <citation type="submission" date="2024-01" db="EMBL/GenBank/DDBJ databases">
        <authorList>
            <person name="Botero Cardona J."/>
        </authorList>
    </citation>
    <scope>NUCLEOTIDE SEQUENCE [LARGE SCALE GENOMIC DNA]</scope>
    <source>
        <strain evidence="7 8">LMG 33000</strain>
    </source>
</reference>
<keyword evidence="4 6" id="KW-1133">Transmembrane helix</keyword>
<keyword evidence="8" id="KW-1185">Reference proteome</keyword>
<keyword evidence="2" id="KW-1003">Cell membrane</keyword>
<feature type="transmembrane region" description="Helical" evidence="6">
    <location>
        <begin position="16"/>
        <end position="37"/>
    </location>
</feature>
<organism evidence="7 8">
    <name type="scientific">Eupransor demetentiae</name>
    <dbReference type="NCBI Taxonomy" id="3109584"/>
    <lineage>
        <taxon>Bacteria</taxon>
        <taxon>Bacillati</taxon>
        <taxon>Bacillota</taxon>
        <taxon>Bacilli</taxon>
        <taxon>Lactobacillales</taxon>
        <taxon>Lactobacillaceae</taxon>
        <taxon>Eupransor</taxon>
    </lineage>
</organism>
<accession>A0ABM9N307</accession>
<feature type="transmembrane region" description="Helical" evidence="6">
    <location>
        <begin position="190"/>
        <end position="212"/>
    </location>
</feature>
<evidence type="ECO:0000256" key="1">
    <source>
        <dbReference type="ARBA" id="ARBA00004651"/>
    </source>
</evidence>
<dbReference type="InterPro" id="IPR017039">
    <property type="entry name" value="Virul_fac_BrkB"/>
</dbReference>
<keyword evidence="3 6" id="KW-0812">Transmembrane</keyword>
<evidence type="ECO:0000313" key="7">
    <source>
        <dbReference type="EMBL" id="CAK8053525.1"/>
    </source>
</evidence>
<evidence type="ECO:0000313" key="8">
    <source>
        <dbReference type="Proteomes" id="UP001314241"/>
    </source>
</evidence>
<feature type="transmembrane region" description="Helical" evidence="6">
    <location>
        <begin position="116"/>
        <end position="139"/>
    </location>
</feature>
<feature type="transmembrane region" description="Helical" evidence="6">
    <location>
        <begin position="224"/>
        <end position="252"/>
    </location>
</feature>
<gene>
    <name evidence="7" type="ORF">R54876_GBNLAHCA_00080</name>
</gene>
<proteinExistence type="predicted"/>
<dbReference type="PANTHER" id="PTHR30213">
    <property type="entry name" value="INNER MEMBRANE PROTEIN YHJD"/>
    <property type="match status" value="1"/>
</dbReference>
<dbReference type="Pfam" id="PF03631">
    <property type="entry name" value="Virul_fac_BrkB"/>
    <property type="match status" value="1"/>
</dbReference>
<name>A0ABM9N307_9LACO</name>
<dbReference type="PIRSF" id="PIRSF035875">
    <property type="entry name" value="RNase_BN"/>
    <property type="match status" value="1"/>
</dbReference>
<evidence type="ECO:0000256" key="4">
    <source>
        <dbReference type="ARBA" id="ARBA00022989"/>
    </source>
</evidence>
<sequence length="268" mass="30414">MTYFNRAQLSVVGPAFAYYTLLTLFPTLIAATVLLSLFQVNGDSVMNNLMQILPASISQIMEPVIQSVFRADNKSYLSFSIIFIIWAISRVIAVLRRTFNEVSGVEERGSSMLTRAWSFLWLVMTLAAFVGLTIVGNVLNVVVHNLYLGPVVDFWARQTHWLIVAGLWLLLMMLNFMLPTREARTKLRYVALGSGFELLLLSGLNKVFAWYAKLQVGRYGFYQSISSIIVFLIWLNLIATILVVGYITINWLASFDKEIKEKADVYQE</sequence>
<feature type="transmembrane region" description="Helical" evidence="6">
    <location>
        <begin position="159"/>
        <end position="178"/>
    </location>
</feature>
<comment type="caution">
    <text evidence="7">The sequence shown here is derived from an EMBL/GenBank/DDBJ whole genome shotgun (WGS) entry which is preliminary data.</text>
</comment>
<evidence type="ECO:0000256" key="2">
    <source>
        <dbReference type="ARBA" id="ARBA00022475"/>
    </source>
</evidence>
<dbReference type="EMBL" id="CAWVOH010000001">
    <property type="protein sequence ID" value="CAK8053525.1"/>
    <property type="molecule type" value="Genomic_DNA"/>
</dbReference>
<dbReference type="RefSeq" id="WP_349641089.1">
    <property type="nucleotide sequence ID" value="NZ_CAWVOH010000001.1"/>
</dbReference>
<feature type="transmembrane region" description="Helical" evidence="6">
    <location>
        <begin position="75"/>
        <end position="95"/>
    </location>
</feature>